<dbReference type="PANTHER" id="PTHR33325:SF11">
    <property type="entry name" value="COLD SHOCK DOMAIN-CONTAINING PROTEIN 4-LIKE"/>
    <property type="match status" value="1"/>
</dbReference>
<evidence type="ECO:0008006" key="3">
    <source>
        <dbReference type="Google" id="ProtNLM"/>
    </source>
</evidence>
<accession>A0A1Q3BHC9</accession>
<keyword evidence="2" id="KW-1185">Reference proteome</keyword>
<dbReference type="OrthoDB" id="1737433at2759"/>
<reference evidence="2" key="1">
    <citation type="submission" date="2016-04" db="EMBL/GenBank/DDBJ databases">
        <title>Cephalotus genome sequencing.</title>
        <authorList>
            <person name="Fukushima K."/>
            <person name="Hasebe M."/>
            <person name="Fang X."/>
        </authorList>
    </citation>
    <scope>NUCLEOTIDE SEQUENCE [LARGE SCALE GENOMIC DNA]</scope>
    <source>
        <strain evidence="2">cv. St1</strain>
    </source>
</reference>
<dbReference type="PANTHER" id="PTHR33325">
    <property type="entry name" value="ZINC FINGER, CCHC-TYPE-RELATED"/>
    <property type="match status" value="1"/>
</dbReference>
<name>A0A1Q3BHC9_CEPFO</name>
<gene>
    <name evidence="1" type="ORF">CFOL_v3_10682</name>
</gene>
<dbReference type="Proteomes" id="UP000187406">
    <property type="component" value="Unassembled WGS sequence"/>
</dbReference>
<feature type="non-terminal residue" evidence="1">
    <location>
        <position position="104"/>
    </location>
</feature>
<comment type="caution">
    <text evidence="1">The sequence shown here is derived from an EMBL/GenBank/DDBJ whole genome shotgun (WGS) entry which is preliminary data.</text>
</comment>
<proteinExistence type="predicted"/>
<organism evidence="1 2">
    <name type="scientific">Cephalotus follicularis</name>
    <name type="common">Albany pitcher plant</name>
    <dbReference type="NCBI Taxonomy" id="3775"/>
    <lineage>
        <taxon>Eukaryota</taxon>
        <taxon>Viridiplantae</taxon>
        <taxon>Streptophyta</taxon>
        <taxon>Embryophyta</taxon>
        <taxon>Tracheophyta</taxon>
        <taxon>Spermatophyta</taxon>
        <taxon>Magnoliopsida</taxon>
        <taxon>eudicotyledons</taxon>
        <taxon>Gunneridae</taxon>
        <taxon>Pentapetalae</taxon>
        <taxon>rosids</taxon>
        <taxon>fabids</taxon>
        <taxon>Oxalidales</taxon>
        <taxon>Cephalotaceae</taxon>
        <taxon>Cephalotus</taxon>
    </lineage>
</organism>
<evidence type="ECO:0000313" key="2">
    <source>
        <dbReference type="Proteomes" id="UP000187406"/>
    </source>
</evidence>
<dbReference type="AlphaFoldDB" id="A0A1Q3BHC9"/>
<protein>
    <recommendedName>
        <fullName evidence="3">UBN2_3 domain-containing protein</fullName>
    </recommendedName>
</protein>
<sequence>ITRSNYLTWTFDVNIHLISLDISQIILSGSDYPSAQKAKALIFIRHHLHENLKVEYLTEEDLVVLWQSLKDCYDHQQDVVLPYARFEWINLRFQDFKSVVENNS</sequence>
<feature type="non-terminal residue" evidence="1">
    <location>
        <position position="1"/>
    </location>
</feature>
<dbReference type="InParanoid" id="A0A1Q3BHC9"/>
<dbReference type="EMBL" id="BDDD01000524">
    <property type="protein sequence ID" value="GAV67173.1"/>
    <property type="molecule type" value="Genomic_DNA"/>
</dbReference>
<evidence type="ECO:0000313" key="1">
    <source>
        <dbReference type="EMBL" id="GAV67173.1"/>
    </source>
</evidence>